<name>A0ABQ7MQI8_BRACM</name>
<protein>
    <submittedName>
        <fullName evidence="2">Uncharacterized protein</fullName>
    </submittedName>
</protein>
<evidence type="ECO:0000313" key="2">
    <source>
        <dbReference type="EMBL" id="KAG5400997.1"/>
    </source>
</evidence>
<reference evidence="2 3" key="1">
    <citation type="submission" date="2021-03" db="EMBL/GenBank/DDBJ databases">
        <authorList>
            <person name="King G.J."/>
            <person name="Bancroft I."/>
            <person name="Baten A."/>
            <person name="Bloomfield J."/>
            <person name="Borpatragohain P."/>
            <person name="He Z."/>
            <person name="Irish N."/>
            <person name="Irwin J."/>
            <person name="Liu K."/>
            <person name="Mauleon R.P."/>
            <person name="Moore J."/>
            <person name="Morris R."/>
            <person name="Ostergaard L."/>
            <person name="Wang B."/>
            <person name="Wells R."/>
        </authorList>
    </citation>
    <scope>NUCLEOTIDE SEQUENCE [LARGE SCALE GENOMIC DNA]</scope>
    <source>
        <strain evidence="2">R-o-18</strain>
        <tissue evidence="2">Leaf</tissue>
    </source>
</reference>
<dbReference type="EMBL" id="JADBGQ010000004">
    <property type="protein sequence ID" value="KAG5400997.1"/>
    <property type="molecule type" value="Genomic_DNA"/>
</dbReference>
<accession>A0ABQ7MQI8</accession>
<gene>
    <name evidence="2" type="primary">A04g505110.1_BraROA</name>
    <name evidence="2" type="ORF">IGI04_015604</name>
</gene>
<sequence>MDTDEALHHLYHRFSGAYEKRDSEKNRKGTPQGLTSSRLQFQWRVSWEREEEAGGEVGKTMVSRSELQCGKDDDIELS</sequence>
<evidence type="ECO:0000313" key="3">
    <source>
        <dbReference type="Proteomes" id="UP000823674"/>
    </source>
</evidence>
<keyword evidence="3" id="KW-1185">Reference proteome</keyword>
<comment type="caution">
    <text evidence="2">The sequence shown here is derived from an EMBL/GenBank/DDBJ whole genome shotgun (WGS) entry which is preliminary data.</text>
</comment>
<dbReference type="Proteomes" id="UP000823674">
    <property type="component" value="Chromosome A04"/>
</dbReference>
<proteinExistence type="predicted"/>
<feature type="region of interest" description="Disordered" evidence="1">
    <location>
        <begin position="52"/>
        <end position="78"/>
    </location>
</feature>
<evidence type="ECO:0000256" key="1">
    <source>
        <dbReference type="SAM" id="MobiDB-lite"/>
    </source>
</evidence>
<organism evidence="2 3">
    <name type="scientific">Brassica rapa subsp. trilocularis</name>
    <dbReference type="NCBI Taxonomy" id="1813537"/>
    <lineage>
        <taxon>Eukaryota</taxon>
        <taxon>Viridiplantae</taxon>
        <taxon>Streptophyta</taxon>
        <taxon>Embryophyta</taxon>
        <taxon>Tracheophyta</taxon>
        <taxon>Spermatophyta</taxon>
        <taxon>Magnoliopsida</taxon>
        <taxon>eudicotyledons</taxon>
        <taxon>Gunneridae</taxon>
        <taxon>Pentapetalae</taxon>
        <taxon>rosids</taxon>
        <taxon>malvids</taxon>
        <taxon>Brassicales</taxon>
        <taxon>Brassicaceae</taxon>
        <taxon>Brassiceae</taxon>
        <taxon>Brassica</taxon>
    </lineage>
</organism>